<sequence length="159" mass="17240">MSKTMRIQSVVGSLGRTIIARLLPGTDMLEGIEETCRQHGVKNGVILCAIGSLSQATFTYPISDASAKVGIVYCDPIVVPGPVEFYGGQGIICQSEQDEYLIHFHASASDESAKVFGGHFLVGNTILATLDLIISEVQDVKMLRLFDEETGFVQFSPER</sequence>
<feature type="domain" description="PPC" evidence="1">
    <location>
        <begin position="12"/>
        <end position="158"/>
    </location>
</feature>
<dbReference type="Proteomes" id="UP000501168">
    <property type="component" value="Chromosome"/>
</dbReference>
<dbReference type="InterPro" id="IPR005175">
    <property type="entry name" value="PPC_dom"/>
</dbReference>
<reference evidence="2 3" key="1">
    <citation type="submission" date="2020-03" db="EMBL/GenBank/DDBJ databases">
        <title>Complete genome sequence of Orbus sp. IPMB12 (BCRC 80908).</title>
        <authorList>
            <person name="Lo W.-S."/>
            <person name="Chang T.-H."/>
            <person name="Kuo C.-H."/>
        </authorList>
    </citation>
    <scope>NUCLEOTIDE SEQUENCE [LARGE SCALE GENOMIC DNA]</scope>
    <source>
        <strain evidence="2 3">IPMB12</strain>
    </source>
</reference>
<evidence type="ECO:0000313" key="2">
    <source>
        <dbReference type="EMBL" id="QIQ20570.1"/>
    </source>
</evidence>
<accession>A0A6G9IAG2</accession>
<keyword evidence="2" id="KW-0238">DNA-binding</keyword>
<keyword evidence="3" id="KW-1185">Reference proteome</keyword>
<dbReference type="KEGG" id="orb:IPMB12_02055"/>
<dbReference type="SUPFAM" id="SSF117856">
    <property type="entry name" value="AF0104/ALDC/Ptd012-like"/>
    <property type="match status" value="1"/>
</dbReference>
<dbReference type="Pfam" id="PF03479">
    <property type="entry name" value="PCC"/>
    <property type="match status" value="1"/>
</dbReference>
<gene>
    <name evidence="2" type="ORF">IPMB12_02055</name>
</gene>
<dbReference type="PANTHER" id="PTHR34988">
    <property type="entry name" value="PROTEIN, PUTATIVE-RELATED"/>
    <property type="match status" value="1"/>
</dbReference>
<evidence type="ECO:0000313" key="3">
    <source>
        <dbReference type="Proteomes" id="UP000501168"/>
    </source>
</evidence>
<dbReference type="PROSITE" id="PS51742">
    <property type="entry name" value="PPC"/>
    <property type="match status" value="1"/>
</dbReference>
<name>A0A6G9IAG2_9GAMM</name>
<dbReference type="InParanoid" id="A0A6G9IAG2"/>
<evidence type="ECO:0000259" key="1">
    <source>
        <dbReference type="PROSITE" id="PS51742"/>
    </source>
</evidence>
<dbReference type="PANTHER" id="PTHR34988:SF1">
    <property type="entry name" value="DNA-BINDING PROTEIN"/>
    <property type="match status" value="1"/>
</dbReference>
<dbReference type="Gene3D" id="3.30.1330.80">
    <property type="entry name" value="Hypothetical protein, similar to alpha- acetolactate decarboxylase, domain 2"/>
    <property type="match status" value="1"/>
</dbReference>
<dbReference type="AlphaFoldDB" id="A0A6G9IAG2"/>
<proteinExistence type="predicted"/>
<dbReference type="RefSeq" id="WP_166914463.1">
    <property type="nucleotide sequence ID" value="NZ_CP050253.1"/>
</dbReference>
<dbReference type="EMBL" id="CP050253">
    <property type="protein sequence ID" value="QIQ20570.1"/>
    <property type="molecule type" value="Genomic_DNA"/>
</dbReference>
<organism evidence="2 3">
    <name type="scientific">Zophobihabitans entericus</name>
    <dbReference type="NCBI Taxonomy" id="1635327"/>
    <lineage>
        <taxon>Bacteria</taxon>
        <taxon>Pseudomonadati</taxon>
        <taxon>Pseudomonadota</taxon>
        <taxon>Gammaproteobacteria</taxon>
        <taxon>Orbales</taxon>
        <taxon>Orbaceae</taxon>
        <taxon>Zophobihabitans</taxon>
    </lineage>
</organism>
<dbReference type="GO" id="GO:0003677">
    <property type="term" value="F:DNA binding"/>
    <property type="evidence" value="ECO:0007669"/>
    <property type="project" value="UniProtKB-KW"/>
</dbReference>
<protein>
    <submittedName>
        <fullName evidence="2">DNA-binding protein</fullName>
    </submittedName>
</protein>
<dbReference type="CDD" id="cd11378">
    <property type="entry name" value="DUF296"/>
    <property type="match status" value="1"/>
</dbReference>